<reference evidence="4" key="1">
    <citation type="journal article" date="2019" name="Int. J. Syst. Evol. Microbiol.">
        <title>The Global Catalogue of Microorganisms (GCM) 10K type strain sequencing project: providing services to taxonomists for standard genome sequencing and annotation.</title>
        <authorList>
            <consortium name="The Broad Institute Genomics Platform"/>
            <consortium name="The Broad Institute Genome Sequencing Center for Infectious Disease"/>
            <person name="Wu L."/>
            <person name="Ma J."/>
        </authorList>
    </citation>
    <scope>NUCLEOTIDE SEQUENCE [LARGE SCALE GENOMIC DNA]</scope>
    <source>
        <strain evidence="4">JCM 31890</strain>
    </source>
</reference>
<feature type="transmembrane region" description="Helical" evidence="1">
    <location>
        <begin position="139"/>
        <end position="158"/>
    </location>
</feature>
<sequence length="270" mass="28455">MTSASALATSVAQHVGATWLLGLLPACALGAAALWWGRRWRVPHEPVQGRGLPLATAHLVAAALLWLLAAGLFSQVAAQVAAGRGIVAFDTALHAALAQTVPTPTLHWALVPTWLGNPPTVVALTLGVTGFLLWRRQRVLALGWVAAVAGNALLNKALKHGIERVRPLHEHGVLVETGFSFPSGHASGTLATYGMLAYLVVRLAPRAWHLPAVLAAAGLAWSAAYARVVLQVHYASDVLVGLCNGAAWLALCILSVELVRHRTPGLHRRG</sequence>
<feature type="transmembrane region" description="Helical" evidence="1">
    <location>
        <begin position="114"/>
        <end position="134"/>
    </location>
</feature>
<evidence type="ECO:0000256" key="1">
    <source>
        <dbReference type="SAM" id="Phobius"/>
    </source>
</evidence>
<keyword evidence="1" id="KW-1133">Transmembrane helix</keyword>
<feature type="transmembrane region" description="Helical" evidence="1">
    <location>
        <begin position="178"/>
        <end position="201"/>
    </location>
</feature>
<comment type="caution">
    <text evidence="3">The sequence shown here is derived from an EMBL/GenBank/DDBJ whole genome shotgun (WGS) entry which is preliminary data.</text>
</comment>
<dbReference type="CDD" id="cd03392">
    <property type="entry name" value="PAP2_like_2"/>
    <property type="match status" value="1"/>
</dbReference>
<proteinExistence type="predicted"/>
<evidence type="ECO:0000313" key="4">
    <source>
        <dbReference type="Proteomes" id="UP001501788"/>
    </source>
</evidence>
<dbReference type="InterPro" id="IPR000326">
    <property type="entry name" value="PAP2/HPO"/>
</dbReference>
<feature type="transmembrane region" description="Helical" evidence="1">
    <location>
        <begin position="57"/>
        <end position="78"/>
    </location>
</feature>
<accession>A0ABP8LEC0</accession>
<keyword evidence="1" id="KW-0812">Transmembrane</keyword>
<dbReference type="SUPFAM" id="SSF48317">
    <property type="entry name" value="Acid phosphatase/Vanadium-dependent haloperoxidase"/>
    <property type="match status" value="1"/>
</dbReference>
<dbReference type="Pfam" id="PF01569">
    <property type="entry name" value="PAP2"/>
    <property type="match status" value="1"/>
</dbReference>
<protein>
    <recommendedName>
        <fullName evidence="2">Phosphatidic acid phosphatase type 2/haloperoxidase domain-containing protein</fullName>
    </recommendedName>
</protein>
<feature type="transmembrane region" description="Helical" evidence="1">
    <location>
        <begin position="17"/>
        <end position="36"/>
    </location>
</feature>
<dbReference type="RefSeq" id="WP_345065151.1">
    <property type="nucleotide sequence ID" value="NZ_BAABEX010000026.1"/>
</dbReference>
<dbReference type="Gene3D" id="1.20.144.10">
    <property type="entry name" value="Phosphatidic acid phosphatase type 2/haloperoxidase"/>
    <property type="match status" value="1"/>
</dbReference>
<feature type="transmembrane region" description="Helical" evidence="1">
    <location>
        <begin position="208"/>
        <end position="226"/>
    </location>
</feature>
<keyword evidence="1" id="KW-0472">Membrane</keyword>
<dbReference type="EMBL" id="BAABEX010000026">
    <property type="protein sequence ID" value="GAA4426820.1"/>
    <property type="molecule type" value="Genomic_DNA"/>
</dbReference>
<organism evidence="3 4">
    <name type="scientific">Acidovorax lacteus</name>
    <dbReference type="NCBI Taxonomy" id="1924988"/>
    <lineage>
        <taxon>Bacteria</taxon>
        <taxon>Pseudomonadati</taxon>
        <taxon>Pseudomonadota</taxon>
        <taxon>Betaproteobacteria</taxon>
        <taxon>Burkholderiales</taxon>
        <taxon>Comamonadaceae</taxon>
        <taxon>Acidovorax</taxon>
    </lineage>
</organism>
<evidence type="ECO:0000259" key="2">
    <source>
        <dbReference type="SMART" id="SM00014"/>
    </source>
</evidence>
<evidence type="ECO:0000313" key="3">
    <source>
        <dbReference type="EMBL" id="GAA4426820.1"/>
    </source>
</evidence>
<dbReference type="PANTHER" id="PTHR14969">
    <property type="entry name" value="SPHINGOSINE-1-PHOSPHATE PHOSPHOHYDROLASE"/>
    <property type="match status" value="1"/>
</dbReference>
<gene>
    <name evidence="3" type="ORF">GCM10023090_23300</name>
</gene>
<dbReference type="SMART" id="SM00014">
    <property type="entry name" value="acidPPc"/>
    <property type="match status" value="1"/>
</dbReference>
<feature type="domain" description="Phosphatidic acid phosphatase type 2/haloperoxidase" evidence="2">
    <location>
        <begin position="137"/>
        <end position="253"/>
    </location>
</feature>
<name>A0ABP8LEC0_9BURK</name>
<keyword evidence="4" id="KW-1185">Reference proteome</keyword>
<dbReference type="PANTHER" id="PTHR14969:SF13">
    <property type="entry name" value="AT30094P"/>
    <property type="match status" value="1"/>
</dbReference>
<dbReference type="InterPro" id="IPR036938">
    <property type="entry name" value="PAP2/HPO_sf"/>
</dbReference>
<feature type="transmembrane region" description="Helical" evidence="1">
    <location>
        <begin position="238"/>
        <end position="259"/>
    </location>
</feature>
<dbReference type="Proteomes" id="UP001501788">
    <property type="component" value="Unassembled WGS sequence"/>
</dbReference>